<dbReference type="Proteomes" id="UP000243589">
    <property type="component" value="Unassembled WGS sequence"/>
</dbReference>
<evidence type="ECO:0000256" key="1">
    <source>
        <dbReference type="SAM" id="MobiDB-lite"/>
    </source>
</evidence>
<dbReference type="Pfam" id="PF04294">
    <property type="entry name" value="VanW"/>
    <property type="match status" value="1"/>
</dbReference>
<dbReference type="AlphaFoldDB" id="A0A150H9A0"/>
<dbReference type="InterPro" id="IPR022029">
    <property type="entry name" value="YoaR-like_PG-bd"/>
</dbReference>
<dbReference type="InterPro" id="IPR052913">
    <property type="entry name" value="Glycopeptide_resist_protein"/>
</dbReference>
<protein>
    <submittedName>
        <fullName evidence="3">Vancomycin B-type resistance protein VanW</fullName>
    </submittedName>
</protein>
<feature type="domain" description="YoaR-like putative peptidoglycan binding" evidence="2">
    <location>
        <begin position="77"/>
        <end position="181"/>
    </location>
</feature>
<feature type="region of interest" description="Disordered" evidence="1">
    <location>
        <begin position="501"/>
        <end position="521"/>
    </location>
</feature>
<name>A0A150H9A0_9MICO</name>
<gene>
    <name evidence="3" type="primary">vanW</name>
    <name evidence="3" type="ORF">Bravens_01467</name>
</gene>
<accession>A0A150H9A0</accession>
<feature type="domain" description="YoaR-like putative peptidoglycan binding" evidence="2">
    <location>
        <begin position="239"/>
        <end position="317"/>
    </location>
</feature>
<dbReference type="Pfam" id="PF12229">
    <property type="entry name" value="PG_binding_4"/>
    <property type="match status" value="2"/>
</dbReference>
<evidence type="ECO:0000313" key="4">
    <source>
        <dbReference type="Proteomes" id="UP000243589"/>
    </source>
</evidence>
<dbReference type="EMBL" id="LQQC01000010">
    <property type="protein sequence ID" value="KXZ58418.1"/>
    <property type="molecule type" value="Genomic_DNA"/>
</dbReference>
<evidence type="ECO:0000313" key="3">
    <source>
        <dbReference type="EMBL" id="KXZ58418.1"/>
    </source>
</evidence>
<reference evidence="3 4" key="1">
    <citation type="submission" date="2016-01" db="EMBL/GenBank/DDBJ databases">
        <title>Use of Whole Genome Sequencing to ascertain that Brevibacterium massiliense (Roux, Raoult 2009) is a later heterotypic synonym of Brevibacterium ravenspurgense (Mages 2008).</title>
        <authorList>
            <person name="Bernier A.-M."/>
            <person name="Burdz T."/>
            <person name="Huynh C."/>
            <person name="Pachecho A.L."/>
            <person name="Wiebe D."/>
            <person name="Bonner C."/>
            <person name="Bernard K."/>
        </authorList>
    </citation>
    <scope>NUCLEOTIDE SEQUENCE [LARGE SCALE GENOMIC DNA]</scope>
    <source>
        <strain evidence="3 4">CCUG56047</strain>
    </source>
</reference>
<comment type="caution">
    <text evidence="3">The sequence shown here is derived from an EMBL/GenBank/DDBJ whole genome shotgun (WGS) entry which is preliminary data.</text>
</comment>
<organism evidence="3 4">
    <name type="scientific">Brevibacterium ravenspurgense</name>
    <dbReference type="NCBI Taxonomy" id="479117"/>
    <lineage>
        <taxon>Bacteria</taxon>
        <taxon>Bacillati</taxon>
        <taxon>Actinomycetota</taxon>
        <taxon>Actinomycetes</taxon>
        <taxon>Micrococcales</taxon>
        <taxon>Brevibacteriaceae</taxon>
        <taxon>Brevibacterium</taxon>
    </lineage>
</organism>
<dbReference type="PATRIC" id="fig|479117.4.peg.1454"/>
<dbReference type="InterPro" id="IPR007391">
    <property type="entry name" value="Vancomycin_resist_VanW"/>
</dbReference>
<proteinExistence type="predicted"/>
<dbReference type="PANTHER" id="PTHR35788:SF1">
    <property type="entry name" value="EXPORTED PROTEIN"/>
    <property type="match status" value="1"/>
</dbReference>
<dbReference type="PANTHER" id="PTHR35788">
    <property type="entry name" value="EXPORTED PROTEIN-RELATED"/>
    <property type="match status" value="1"/>
</dbReference>
<dbReference type="RefSeq" id="WP_062021842.1">
    <property type="nucleotide sequence ID" value="NZ_LQQC01000010.1"/>
</dbReference>
<sequence>MSKALWGTLTAVAVVLIGYAALAFWTGRSVPAGTHVAGIDIGSMSRDEAVKALDEGLAERAQEPVALSADEDSEAEFSPDDVSLGFSAEDTVDEFIGPRFNPVDIFRALSGSEHDKPLALEYDQSALDTAAKSLAEDLSVEPKNAELAFSGEKPEVTEGADGREVTADSIVEAIETQWPAQNGKPLSAKAETVEPDITDTEAQKAKTEIAEPAVASPVTLKSTGEKSGESLKLSPKAIAKAASFTPRDSELALELDGKALKTSLFKENKGVGEKAQNASFEFSDGKLSVVPSKDGISAKDADVAKAVDAALKAENRTAELALTTEKASFTTDDAKNMKMETMGKFSTPYSSQAGRDTNLKVASAKVDGTVVQPGEQFSLNKALGQRTAANGYRKAGVISGGEMKEDYGGGVSQVSTTLFNAAFFSGMQLDEHKAHSRYISRYPEGRESTLDWHSIDMAFTNTSDKPVVLHMSVSGGKVNAEIKGEKTLEVEAGASGRFAHTSPATVKKSGPSCKPQSPRGGWSITIYRTMKNIETGKVTKDQFTTVYSPVNRIVCD</sequence>
<keyword evidence="4" id="KW-1185">Reference proteome</keyword>
<evidence type="ECO:0000259" key="2">
    <source>
        <dbReference type="Pfam" id="PF12229"/>
    </source>
</evidence>